<dbReference type="EMBL" id="NIOJ01000003">
    <property type="protein sequence ID" value="PNU01282.1"/>
    <property type="molecule type" value="Genomic_DNA"/>
</dbReference>
<dbReference type="KEGG" id="cthd:CDO33_10805"/>
<dbReference type="InterPro" id="IPR011335">
    <property type="entry name" value="Restrct_endonuc-II-like"/>
</dbReference>
<keyword evidence="1" id="KW-0812">Transmembrane</keyword>
<dbReference type="OrthoDB" id="1738973at2"/>
<gene>
    <name evidence="3" type="ORF">CDQ84_01885</name>
</gene>
<comment type="caution">
    <text evidence="3">The sequence shown here is derived from an EMBL/GenBank/DDBJ whole genome shotgun (WGS) entry which is preliminary data.</text>
</comment>
<dbReference type="GO" id="GO:0009307">
    <property type="term" value="P:DNA restriction-modification system"/>
    <property type="evidence" value="ECO:0007669"/>
    <property type="project" value="InterPro"/>
</dbReference>
<dbReference type="InterPro" id="IPR007560">
    <property type="entry name" value="Restrct_endonuc_IV_Mrr"/>
</dbReference>
<dbReference type="GO" id="GO:0003677">
    <property type="term" value="F:DNA binding"/>
    <property type="evidence" value="ECO:0007669"/>
    <property type="project" value="InterPro"/>
</dbReference>
<dbReference type="Pfam" id="PF04471">
    <property type="entry name" value="Mrr_cat"/>
    <property type="match status" value="1"/>
</dbReference>
<feature type="transmembrane region" description="Helical" evidence="1">
    <location>
        <begin position="6"/>
        <end position="25"/>
    </location>
</feature>
<evidence type="ECO:0000256" key="1">
    <source>
        <dbReference type="SAM" id="Phobius"/>
    </source>
</evidence>
<organism evidence="3 4">
    <name type="scientific">Clostridium thermosuccinogenes</name>
    <dbReference type="NCBI Taxonomy" id="84032"/>
    <lineage>
        <taxon>Bacteria</taxon>
        <taxon>Bacillati</taxon>
        <taxon>Bacillota</taxon>
        <taxon>Clostridia</taxon>
        <taxon>Eubacteriales</taxon>
        <taxon>Clostridiaceae</taxon>
        <taxon>Clostridium</taxon>
    </lineage>
</organism>
<evidence type="ECO:0000313" key="3">
    <source>
        <dbReference type="EMBL" id="PNU01282.1"/>
    </source>
</evidence>
<evidence type="ECO:0000313" key="4">
    <source>
        <dbReference type="Proteomes" id="UP000236151"/>
    </source>
</evidence>
<keyword evidence="1" id="KW-1133">Transmembrane helix</keyword>
<keyword evidence="4" id="KW-1185">Reference proteome</keyword>
<evidence type="ECO:0000259" key="2">
    <source>
        <dbReference type="Pfam" id="PF04471"/>
    </source>
</evidence>
<reference evidence="3 4" key="1">
    <citation type="submission" date="2017-06" db="EMBL/GenBank/DDBJ databases">
        <title>Investigating the central metabolism of Clostridium thermosuccinogenes.</title>
        <authorList>
            <person name="Koendjbiharie J.G."/>
            <person name="van Kranenburg R."/>
        </authorList>
    </citation>
    <scope>NUCLEOTIDE SEQUENCE [LARGE SCALE GENOMIC DNA]</scope>
    <source>
        <strain evidence="3 4">DSM 5806</strain>
    </source>
</reference>
<protein>
    <recommendedName>
        <fullName evidence="2">Restriction endonuclease type IV Mrr domain-containing protein</fullName>
    </recommendedName>
</protein>
<dbReference type="AlphaFoldDB" id="A0A2K2FLS9"/>
<feature type="domain" description="Restriction endonuclease type IV Mrr" evidence="2">
    <location>
        <begin position="48"/>
        <end position="151"/>
    </location>
</feature>
<dbReference type="Proteomes" id="UP000236151">
    <property type="component" value="Unassembled WGS sequence"/>
</dbReference>
<accession>A0A2K2FLS9</accession>
<name>A0A2K2FLS9_9CLOT</name>
<sequence length="164" mass="19117">MFSSLLLLMIVMVVEMAAVLIYSIYYKIKINNLLEAVTTREDLLFMRFKDLLNLTAEIFRRKGYKVRITDKCGEEGNGLILDDKQFVEVWKHSLHHMVDVETAMKLAKCMQVNSIYRGKLISLGDFKQNTRTYCHKNVIECINGEQLVQMCKEVQRRNIAFEGN</sequence>
<keyword evidence="1" id="KW-0472">Membrane</keyword>
<proteinExistence type="predicted"/>
<dbReference type="GO" id="GO:0004519">
    <property type="term" value="F:endonuclease activity"/>
    <property type="evidence" value="ECO:0007669"/>
    <property type="project" value="InterPro"/>
</dbReference>
<dbReference type="SUPFAM" id="SSF52980">
    <property type="entry name" value="Restriction endonuclease-like"/>
    <property type="match status" value="1"/>
</dbReference>